<organism evidence="3 4">
    <name type="scientific">Planococcus glaciei</name>
    <dbReference type="NCBI Taxonomy" id="459472"/>
    <lineage>
        <taxon>Bacteria</taxon>
        <taxon>Bacillati</taxon>
        <taxon>Bacillota</taxon>
        <taxon>Bacilli</taxon>
        <taxon>Bacillales</taxon>
        <taxon>Caryophanaceae</taxon>
        <taxon>Planococcus</taxon>
    </lineage>
</organism>
<dbReference type="Pfam" id="PF25164">
    <property type="entry name" value="CoiA_N"/>
    <property type="match status" value="1"/>
</dbReference>
<sequence length="363" mass="41877">MNAILVAKTSTNRLIYLHPHLNRERLAHLRASEQFFCPSCGESLLLKIGNIKIPHFSHTIHSECATFSESESPLHLHGKTMLHTFFTQKNHHAELEKYFPIIRQRADLFIDQRFAVEFQCSPIPVQQIKARTEGYLEEGIQPLWLLSAKSGQTEGIQIIKLKSYERALIQQARDCSFLLSFDPVTNRFYYCSSLFFLGGFRWIAKIKSLAAGKQTFPFALPRKLTKAEFELAFELAATERRRFLRSQQFVQNRFRNRFWRACYELQLDADNLPLAIGAPLTGNHLLEGHSVVWQLQALLAQSQGLSMSELVKSGQVKLAAEASVPTVVQHLDHYLKLCHLMERHKHDRELLLELLYDNYCKNV</sequence>
<dbReference type="RefSeq" id="WP_176293914.1">
    <property type="nucleotide sequence ID" value="NZ_CP051177.1"/>
</dbReference>
<gene>
    <name evidence="3" type="ORF">HF394_01215</name>
</gene>
<dbReference type="Proteomes" id="UP000509222">
    <property type="component" value="Chromosome"/>
</dbReference>
<accession>A0A7H8Q7M3</accession>
<protein>
    <submittedName>
        <fullName evidence="3">Competence protein CoiA</fullName>
    </submittedName>
</protein>
<dbReference type="InterPro" id="IPR010330">
    <property type="entry name" value="CoiA_nuc"/>
</dbReference>
<evidence type="ECO:0000259" key="2">
    <source>
        <dbReference type="Pfam" id="PF25164"/>
    </source>
</evidence>
<proteinExistence type="predicted"/>
<evidence type="ECO:0000313" key="3">
    <source>
        <dbReference type="EMBL" id="QKX49303.1"/>
    </source>
</evidence>
<feature type="domain" description="Competence protein CoiA-like N-terminal" evidence="2">
    <location>
        <begin position="20"/>
        <end position="66"/>
    </location>
</feature>
<evidence type="ECO:0000259" key="1">
    <source>
        <dbReference type="Pfam" id="PF06054"/>
    </source>
</evidence>
<dbReference type="Pfam" id="PF06054">
    <property type="entry name" value="CoiA_nuc"/>
    <property type="match status" value="1"/>
</dbReference>
<dbReference type="PIRSF" id="PIRSF007487">
    <property type="entry name" value="Competence-induced_CoiA_bac"/>
    <property type="match status" value="1"/>
</dbReference>
<reference evidence="4" key="1">
    <citation type="submission" date="2020-06" db="EMBL/GenBank/DDBJ databases">
        <title>Isolation of Planomicrobium glaciei.</title>
        <authorList>
            <person name="Malisova L."/>
            <person name="Safrankova R."/>
            <person name="Jakubu V."/>
            <person name="Spanelova P."/>
        </authorList>
    </citation>
    <scope>NUCLEOTIDE SEQUENCE [LARGE SCALE GENOMIC DNA]</scope>
    <source>
        <strain evidence="4">NRL-ATB46093</strain>
    </source>
</reference>
<dbReference type="InterPro" id="IPR057253">
    <property type="entry name" value="CoiA-like_N"/>
</dbReference>
<evidence type="ECO:0000313" key="4">
    <source>
        <dbReference type="Proteomes" id="UP000509222"/>
    </source>
</evidence>
<feature type="domain" description="Competence protein CoiA nuclease-like" evidence="1">
    <location>
        <begin position="71"/>
        <end position="215"/>
    </location>
</feature>
<dbReference type="AlphaFoldDB" id="A0A7H8Q7M3"/>
<dbReference type="InterPro" id="IPR021176">
    <property type="entry name" value="Competence-induced_CoiA"/>
</dbReference>
<dbReference type="EMBL" id="CP051177">
    <property type="protein sequence ID" value="QKX49303.1"/>
    <property type="molecule type" value="Genomic_DNA"/>
</dbReference>
<name>A0A7H8Q7M3_9BACL</name>
<keyword evidence="4" id="KW-1185">Reference proteome</keyword>